<dbReference type="RefSeq" id="WP_228850032.1">
    <property type="nucleotide sequence ID" value="NZ_JADCKQ010000018.1"/>
</dbReference>
<dbReference type="PANTHER" id="PTHR30388:SF6">
    <property type="entry name" value="XANTHINE DEHYDROGENASE SUBUNIT A-RELATED"/>
    <property type="match status" value="1"/>
</dbReference>
<keyword evidence="4" id="KW-1185">Reference proteome</keyword>
<gene>
    <name evidence="3" type="primary">xdhC</name>
    <name evidence="3" type="ORF">H1D41_16915</name>
</gene>
<sequence>MSDWITVTVAQVMGSAPREAGASMRVFADHQDGTIGGGRLEWEAAKIARQMLADGKIQSRQTIPLGPNLGQCCGGTVVLDFIADSLIEEQMGAPFWIWGAGHTGEAICRVMAPLPGFQITLVDFDAKRLPEDLPDRITPAIAKHPAQLVPHTPKNAHHIILTHDHALDLELCHALLNHGFTSCGVIGSATKWARFQKRLFEAGHTAAKISTIRCPIGNPALGKHPAEIAVGVAGELLAYGNETSVDTTTGTEGEIAS</sequence>
<dbReference type="InterPro" id="IPR014308">
    <property type="entry name" value="Xanthine_DH_XdhC"/>
</dbReference>
<evidence type="ECO:0000313" key="3">
    <source>
        <dbReference type="EMBL" id="MBI1495326.1"/>
    </source>
</evidence>
<dbReference type="PANTHER" id="PTHR30388">
    <property type="entry name" value="ALDEHYDE OXIDOREDUCTASE MOLYBDENUM COFACTOR ASSEMBLY PROTEIN"/>
    <property type="match status" value="1"/>
</dbReference>
<feature type="domain" description="XdhC- CoxI" evidence="1">
    <location>
        <begin position="5"/>
        <end position="56"/>
    </location>
</feature>
<dbReference type="Pfam" id="PF13478">
    <property type="entry name" value="XdhC_C"/>
    <property type="match status" value="1"/>
</dbReference>
<dbReference type="InterPro" id="IPR027051">
    <property type="entry name" value="XdhC_Rossmann_dom"/>
</dbReference>
<comment type="caution">
    <text evidence="3">The sequence shown here is derived from an EMBL/GenBank/DDBJ whole genome shotgun (WGS) entry which is preliminary data.</text>
</comment>
<accession>A0A8J7LQM7</accession>
<evidence type="ECO:0000259" key="2">
    <source>
        <dbReference type="Pfam" id="PF13478"/>
    </source>
</evidence>
<dbReference type="NCBIfam" id="TIGR02964">
    <property type="entry name" value="xanthine_xdhC"/>
    <property type="match status" value="1"/>
</dbReference>
<organism evidence="3 4">
    <name type="scientific">Halocynthiibacter styelae</name>
    <dbReference type="NCBI Taxonomy" id="2761955"/>
    <lineage>
        <taxon>Bacteria</taxon>
        <taxon>Pseudomonadati</taxon>
        <taxon>Pseudomonadota</taxon>
        <taxon>Alphaproteobacteria</taxon>
        <taxon>Rhodobacterales</taxon>
        <taxon>Paracoccaceae</taxon>
        <taxon>Halocynthiibacter</taxon>
    </lineage>
</organism>
<evidence type="ECO:0000313" key="4">
    <source>
        <dbReference type="Proteomes" id="UP000640583"/>
    </source>
</evidence>
<proteinExistence type="predicted"/>
<dbReference type="InterPro" id="IPR052698">
    <property type="entry name" value="MoCofactor_Util/Proc"/>
</dbReference>
<dbReference type="Gene3D" id="3.40.50.720">
    <property type="entry name" value="NAD(P)-binding Rossmann-like Domain"/>
    <property type="match status" value="1"/>
</dbReference>
<dbReference type="EMBL" id="JADCKQ010000018">
    <property type="protein sequence ID" value="MBI1495326.1"/>
    <property type="molecule type" value="Genomic_DNA"/>
</dbReference>
<evidence type="ECO:0000259" key="1">
    <source>
        <dbReference type="Pfam" id="PF02625"/>
    </source>
</evidence>
<name>A0A8J7LQM7_9RHOB</name>
<dbReference type="Pfam" id="PF02625">
    <property type="entry name" value="XdhC_CoxI"/>
    <property type="match status" value="1"/>
</dbReference>
<dbReference type="AlphaFoldDB" id="A0A8J7LQM7"/>
<reference evidence="3" key="1">
    <citation type="submission" date="2020-10" db="EMBL/GenBank/DDBJ databases">
        <title>Paenihalocynthiibacter styelae gen. nov., sp. nov., isolated from stalked sea squirt Styela clava.</title>
        <authorList>
            <person name="Kim Y.-O."/>
            <person name="Yoon J.-H."/>
        </authorList>
    </citation>
    <scope>NUCLEOTIDE SEQUENCE</scope>
    <source>
        <strain evidence="3">MYP1-1</strain>
    </source>
</reference>
<dbReference type="InterPro" id="IPR003777">
    <property type="entry name" value="XdhC_CoxI"/>
</dbReference>
<feature type="domain" description="XdhC Rossmann" evidence="2">
    <location>
        <begin position="96"/>
        <end position="236"/>
    </location>
</feature>
<dbReference type="Proteomes" id="UP000640583">
    <property type="component" value="Unassembled WGS sequence"/>
</dbReference>
<protein>
    <submittedName>
        <fullName evidence="3">Xanthine dehydrogenase accessory protein XdhC</fullName>
    </submittedName>
</protein>